<evidence type="ECO:0000256" key="2">
    <source>
        <dbReference type="ARBA" id="ARBA00004906"/>
    </source>
</evidence>
<dbReference type="InterPro" id="IPR011333">
    <property type="entry name" value="SKP1/BTB/POZ_sf"/>
</dbReference>
<dbReference type="SUPFAM" id="SSF54695">
    <property type="entry name" value="POZ domain"/>
    <property type="match status" value="1"/>
</dbReference>
<comment type="pathway">
    <text evidence="2">Protein modification; protein ubiquitination.</text>
</comment>
<dbReference type="Pfam" id="PF25553">
    <property type="entry name" value="BTB-POZ_ANK-like"/>
    <property type="match status" value="1"/>
</dbReference>
<evidence type="ECO:0000256" key="3">
    <source>
        <dbReference type="ARBA" id="ARBA00022786"/>
    </source>
</evidence>
<sequence length="531" mass="59899">MAEIRLTRLEQGQTKIRNVPIAVTPEGFWCCPSPVAFQKTLKTQNPLNKPKPSPPTPKTSVQKKQTPITEKNPTPTLPRSRIVTYHQRNFNADTPVLSASVVSERTPRPKIENLPRKVSIEFGEPRTSNLKIILLGRQGFAVKLSVHKCVLVENSTFFADKLSEQQLGLPCLEVDDCEDVEIYVETVGLMYCKELKQRLIKQSVSHVLRILKVAEQLGFSSCIQSCLEYLEAVPWVGEEEEKVVSSVLHLQGDSIGVTPVLKRVSSDTSDLPKDTLFHIIELVLKSNEERGRREMKSVVLKLLREGNCLPSCSDSAGICNETIYSSCRSCLNSLLSLFGQASEPEFVDKPMDVKEPVLKRMALEADNLSWLLEILADRQAADEFAVMWASQQELATLHTKLPIVSRHHVSCITARLFVGIGRGELLPSKDTRHLLLQTWLQPLINDYSWLQHGCRSFDRKVVEEGIGRTILTLPLEEQQNILLAWLGSFLKAGDNCPNLQRAFEVWWRRNFVRPYVEQGNLLQSDGSMALR</sequence>
<dbReference type="EMBL" id="CM018043">
    <property type="protein sequence ID" value="KAA8531785.1"/>
    <property type="molecule type" value="Genomic_DNA"/>
</dbReference>
<evidence type="ECO:0000256" key="4">
    <source>
        <dbReference type="SAM" id="MobiDB-lite"/>
    </source>
</evidence>
<evidence type="ECO:0000313" key="7">
    <source>
        <dbReference type="Proteomes" id="UP000325577"/>
    </source>
</evidence>
<organism evidence="6 7">
    <name type="scientific">Nyssa sinensis</name>
    <dbReference type="NCBI Taxonomy" id="561372"/>
    <lineage>
        <taxon>Eukaryota</taxon>
        <taxon>Viridiplantae</taxon>
        <taxon>Streptophyta</taxon>
        <taxon>Embryophyta</taxon>
        <taxon>Tracheophyta</taxon>
        <taxon>Spermatophyta</taxon>
        <taxon>Magnoliopsida</taxon>
        <taxon>eudicotyledons</taxon>
        <taxon>Gunneridae</taxon>
        <taxon>Pentapetalae</taxon>
        <taxon>asterids</taxon>
        <taxon>Cornales</taxon>
        <taxon>Nyssaceae</taxon>
        <taxon>Nyssa</taxon>
    </lineage>
</organism>
<feature type="region of interest" description="Disordered" evidence="4">
    <location>
        <begin position="42"/>
        <end position="79"/>
    </location>
</feature>
<name>A0A5J5AL43_9ASTE</name>
<proteinExistence type="predicted"/>
<reference evidence="6 7" key="1">
    <citation type="submission" date="2019-09" db="EMBL/GenBank/DDBJ databases">
        <title>A chromosome-level genome assembly of the Chinese tupelo Nyssa sinensis.</title>
        <authorList>
            <person name="Yang X."/>
            <person name="Kang M."/>
            <person name="Yang Y."/>
            <person name="Xiong H."/>
            <person name="Wang M."/>
            <person name="Zhang Z."/>
            <person name="Wang Z."/>
            <person name="Wu H."/>
            <person name="Ma T."/>
            <person name="Liu J."/>
            <person name="Xi Z."/>
        </authorList>
    </citation>
    <scope>NUCLEOTIDE SEQUENCE [LARGE SCALE GENOMIC DNA]</scope>
    <source>
        <strain evidence="6">J267</strain>
        <tissue evidence="6">Leaf</tissue>
    </source>
</reference>
<comment type="function">
    <text evidence="1">May act as a substrate-specific adapter of an E3 ubiquitin-protein ligase complex (CUL3-RBX1-BTB) which mediates the ubiquitination and subsequent proteasomal degradation of target proteins.</text>
</comment>
<dbReference type="GO" id="GO:0016567">
    <property type="term" value="P:protein ubiquitination"/>
    <property type="evidence" value="ECO:0007669"/>
    <property type="project" value="UniProtKB-UniPathway"/>
</dbReference>
<dbReference type="OrthoDB" id="1855062at2759"/>
<evidence type="ECO:0000259" key="5">
    <source>
        <dbReference type="Pfam" id="PF25553"/>
    </source>
</evidence>
<dbReference type="PANTHER" id="PTHR31060">
    <property type="entry name" value="OSJNBA0011J08.25 PROTEIN-RELATED"/>
    <property type="match status" value="1"/>
</dbReference>
<dbReference type="Proteomes" id="UP000325577">
    <property type="component" value="Linkage Group LG2"/>
</dbReference>
<dbReference type="AlphaFoldDB" id="A0A5J5AL43"/>
<keyword evidence="3" id="KW-0833">Ubl conjugation pathway</keyword>
<protein>
    <recommendedName>
        <fullName evidence="5">At3g05675-like ankyrin-like domain-containing protein</fullName>
    </recommendedName>
</protein>
<gene>
    <name evidence="6" type="ORF">F0562_006498</name>
</gene>
<feature type="domain" description="At3g05675-like ankyrin-like" evidence="5">
    <location>
        <begin position="278"/>
        <end position="513"/>
    </location>
</feature>
<accession>A0A5J5AL43</accession>
<dbReference type="UniPathway" id="UPA00143"/>
<keyword evidence="7" id="KW-1185">Reference proteome</keyword>
<dbReference type="InterPro" id="IPR058039">
    <property type="entry name" value="At3g05675-like_ankyrin"/>
</dbReference>
<dbReference type="Gene3D" id="3.30.710.10">
    <property type="entry name" value="Potassium Channel Kv1.1, Chain A"/>
    <property type="match status" value="1"/>
</dbReference>
<dbReference type="PANTHER" id="PTHR31060:SF5">
    <property type="entry name" value="PRLI-INTERACTING FACTOR G, PUTATIVE, EXPRESSED-RELATED"/>
    <property type="match status" value="1"/>
</dbReference>
<dbReference type="InterPro" id="IPR038920">
    <property type="entry name" value="At3g05675-like"/>
</dbReference>
<feature type="compositionally biased region" description="Low complexity" evidence="4">
    <location>
        <begin position="58"/>
        <end position="67"/>
    </location>
</feature>
<evidence type="ECO:0000256" key="1">
    <source>
        <dbReference type="ARBA" id="ARBA00002668"/>
    </source>
</evidence>
<evidence type="ECO:0000313" key="6">
    <source>
        <dbReference type="EMBL" id="KAA8531785.1"/>
    </source>
</evidence>